<dbReference type="GO" id="GO:0006508">
    <property type="term" value="P:proteolysis"/>
    <property type="evidence" value="ECO:0007669"/>
    <property type="project" value="UniProtKB-KW"/>
</dbReference>
<keyword evidence="9" id="KW-0482">Metalloprotease</keyword>
<keyword evidence="6" id="KW-0378">Hydrolase</keyword>
<dbReference type="RefSeq" id="WP_141788928.1">
    <property type="nucleotide sequence ID" value="NZ_BAAAKX010000001.1"/>
</dbReference>
<comment type="cofactor">
    <cofactor evidence="1">
        <name>Zn(2+)</name>
        <dbReference type="ChEBI" id="CHEBI:29105"/>
    </cofactor>
</comment>
<dbReference type="GO" id="GO:0004222">
    <property type="term" value="F:metalloendopeptidase activity"/>
    <property type="evidence" value="ECO:0007669"/>
    <property type="project" value="InterPro"/>
</dbReference>
<gene>
    <name evidence="13" type="ORF">FB474_2509</name>
</gene>
<dbReference type="Pfam" id="PF02163">
    <property type="entry name" value="Peptidase_M50"/>
    <property type="match status" value="1"/>
</dbReference>
<evidence type="ECO:0000256" key="3">
    <source>
        <dbReference type="ARBA" id="ARBA00007931"/>
    </source>
</evidence>
<proteinExistence type="inferred from homology"/>
<dbReference type="AlphaFoldDB" id="A0A542ZL79"/>
<evidence type="ECO:0000256" key="2">
    <source>
        <dbReference type="ARBA" id="ARBA00004141"/>
    </source>
</evidence>
<dbReference type="GO" id="GO:0016020">
    <property type="term" value="C:membrane"/>
    <property type="evidence" value="ECO:0007669"/>
    <property type="project" value="UniProtKB-SubCell"/>
</dbReference>
<evidence type="ECO:0000256" key="7">
    <source>
        <dbReference type="ARBA" id="ARBA00022833"/>
    </source>
</evidence>
<dbReference type="InterPro" id="IPR041489">
    <property type="entry name" value="PDZ_6"/>
</dbReference>
<keyword evidence="8 11" id="KW-1133">Transmembrane helix</keyword>
<keyword evidence="5 11" id="KW-0812">Transmembrane</keyword>
<dbReference type="InterPro" id="IPR001478">
    <property type="entry name" value="PDZ"/>
</dbReference>
<dbReference type="OrthoDB" id="9782003at2"/>
<evidence type="ECO:0000256" key="6">
    <source>
        <dbReference type="ARBA" id="ARBA00022801"/>
    </source>
</evidence>
<dbReference type="PANTHER" id="PTHR42837:SF2">
    <property type="entry name" value="MEMBRANE METALLOPROTEASE ARASP2, CHLOROPLASTIC-RELATED"/>
    <property type="match status" value="1"/>
</dbReference>
<dbReference type="CDD" id="cd06163">
    <property type="entry name" value="S2P-M50_PDZ_RseP-like"/>
    <property type="match status" value="1"/>
</dbReference>
<evidence type="ECO:0000313" key="13">
    <source>
        <dbReference type="EMBL" id="TQL61104.1"/>
    </source>
</evidence>
<evidence type="ECO:0000256" key="4">
    <source>
        <dbReference type="ARBA" id="ARBA00022670"/>
    </source>
</evidence>
<dbReference type="SUPFAM" id="SSF50156">
    <property type="entry name" value="PDZ domain-like"/>
    <property type="match status" value="1"/>
</dbReference>
<comment type="similarity">
    <text evidence="3">Belongs to the peptidase M50B family.</text>
</comment>
<dbReference type="EMBL" id="VFOQ01000001">
    <property type="protein sequence ID" value="TQL61104.1"/>
    <property type="molecule type" value="Genomic_DNA"/>
</dbReference>
<dbReference type="InterPro" id="IPR036034">
    <property type="entry name" value="PDZ_sf"/>
</dbReference>
<dbReference type="SMART" id="SM00228">
    <property type="entry name" value="PDZ"/>
    <property type="match status" value="1"/>
</dbReference>
<evidence type="ECO:0000256" key="1">
    <source>
        <dbReference type="ARBA" id="ARBA00001947"/>
    </source>
</evidence>
<dbReference type="Proteomes" id="UP000319514">
    <property type="component" value="Unassembled WGS sequence"/>
</dbReference>
<comment type="subcellular location">
    <subcellularLocation>
        <location evidence="2">Membrane</location>
        <topology evidence="2">Multi-pass membrane protein</topology>
    </subcellularLocation>
</comment>
<evidence type="ECO:0000256" key="5">
    <source>
        <dbReference type="ARBA" id="ARBA00022692"/>
    </source>
</evidence>
<feature type="transmembrane region" description="Helical" evidence="11">
    <location>
        <begin position="357"/>
        <end position="378"/>
    </location>
</feature>
<dbReference type="CDD" id="cd23081">
    <property type="entry name" value="cpPDZ_EcRseP-like"/>
    <property type="match status" value="1"/>
</dbReference>
<protein>
    <submittedName>
        <fullName evidence="13">Membrane-associated protease RseP (Regulator of RpoE activity)</fullName>
    </submittedName>
</protein>
<feature type="domain" description="PDZ" evidence="12">
    <location>
        <begin position="157"/>
        <end position="234"/>
    </location>
</feature>
<evidence type="ECO:0000313" key="14">
    <source>
        <dbReference type="Proteomes" id="UP000319514"/>
    </source>
</evidence>
<accession>A0A542ZL79</accession>
<dbReference type="PANTHER" id="PTHR42837">
    <property type="entry name" value="REGULATOR OF SIGMA-E PROTEASE RSEP"/>
    <property type="match status" value="1"/>
</dbReference>
<organism evidence="13 14">
    <name type="scientific">Oryzihumus leptocrescens</name>
    <dbReference type="NCBI Taxonomy" id="297536"/>
    <lineage>
        <taxon>Bacteria</taxon>
        <taxon>Bacillati</taxon>
        <taxon>Actinomycetota</taxon>
        <taxon>Actinomycetes</taxon>
        <taxon>Micrococcales</taxon>
        <taxon>Intrasporangiaceae</taxon>
        <taxon>Oryzihumus</taxon>
    </lineage>
</organism>
<keyword evidence="14" id="KW-1185">Reference proteome</keyword>
<feature type="transmembrane region" description="Helical" evidence="11">
    <location>
        <begin position="126"/>
        <end position="149"/>
    </location>
</feature>
<dbReference type="Pfam" id="PF17820">
    <property type="entry name" value="PDZ_6"/>
    <property type="match status" value="1"/>
</dbReference>
<dbReference type="InterPro" id="IPR004387">
    <property type="entry name" value="Pept_M50_Zn"/>
</dbReference>
<reference evidence="13 14" key="1">
    <citation type="submission" date="2019-06" db="EMBL/GenBank/DDBJ databases">
        <title>Sequencing the genomes of 1000 actinobacteria strains.</title>
        <authorList>
            <person name="Klenk H.-P."/>
        </authorList>
    </citation>
    <scope>NUCLEOTIDE SEQUENCE [LARGE SCALE GENOMIC DNA]</scope>
    <source>
        <strain evidence="13 14">DSM 18082</strain>
    </source>
</reference>
<evidence type="ECO:0000256" key="11">
    <source>
        <dbReference type="SAM" id="Phobius"/>
    </source>
</evidence>
<dbReference type="Gene3D" id="2.30.42.10">
    <property type="match status" value="1"/>
</dbReference>
<evidence type="ECO:0000256" key="9">
    <source>
        <dbReference type="ARBA" id="ARBA00023049"/>
    </source>
</evidence>
<keyword evidence="4 13" id="KW-0645">Protease</keyword>
<name>A0A542ZL79_9MICO</name>
<feature type="transmembrane region" description="Helical" evidence="11">
    <location>
        <begin position="417"/>
        <end position="438"/>
    </location>
</feature>
<evidence type="ECO:0000259" key="12">
    <source>
        <dbReference type="SMART" id="SM00228"/>
    </source>
</evidence>
<evidence type="ECO:0000256" key="10">
    <source>
        <dbReference type="ARBA" id="ARBA00023136"/>
    </source>
</evidence>
<keyword evidence="10 11" id="KW-0472">Membrane</keyword>
<keyword evidence="7" id="KW-0862">Zinc</keyword>
<dbReference type="InterPro" id="IPR008915">
    <property type="entry name" value="Peptidase_M50"/>
</dbReference>
<evidence type="ECO:0000256" key="8">
    <source>
        <dbReference type="ARBA" id="ARBA00022989"/>
    </source>
</evidence>
<comment type="caution">
    <text evidence="13">The sequence shown here is derived from an EMBL/GenBank/DDBJ whole genome shotgun (WGS) entry which is preliminary data.</text>
</comment>
<sequence length="448" mass="46775">MSYVLGVLFVALGVGASIALHEIGHLVPAKRFGVKVTQYMVGFGPTVWSRHRGETEYGLKAIPLGGYIRMIGMFPPKPGDDPTKLRASTTGRWSQMMDQARQDSLEEVQPGDEHRVFYKLPVHQKLVVMLGGPTMNLLIAVVLLTGIFTMHGIATETSRVGLVQECVQTVASTSAKPTACAASDPVAPANKAGLKPGDRIVAIDGKNVSTFDQVRAVIRTHGGTPVALVVERDGTRMPVTVTPMLTDRPKVDADGKPVTDASGKVVTERVGFVGMGGSLEVVKQPLTAVPGLVGGAIGQTAGVVLKLPQKMVGVAHAAFGSGPRDVNSPMSVVGVGRVAGEVASGDIGGFGGSVGDVIIFELGLIASLNLALFVFNLIPLLPLDGGHVAGALWEGLKRAIARVRRRPNPGYVDVAKALPVAYAVSSVLIVMSALLIYADVVNPIKIGG</sequence>